<dbReference type="Gene3D" id="1.10.555.10">
    <property type="entry name" value="Rho GTPase activation protein"/>
    <property type="match status" value="1"/>
</dbReference>
<dbReference type="EMBL" id="JANTQA010000047">
    <property type="protein sequence ID" value="KAJ3433570.1"/>
    <property type="molecule type" value="Genomic_DNA"/>
</dbReference>
<dbReference type="Gene3D" id="2.30.30.40">
    <property type="entry name" value="SH3 Domains"/>
    <property type="match status" value="2"/>
</dbReference>
<comment type="caution">
    <text evidence="8">The sequence shown here is derived from an EMBL/GenBank/DDBJ whole genome shotgun (WGS) entry which is preliminary data.</text>
</comment>
<evidence type="ECO:0000313" key="8">
    <source>
        <dbReference type="EMBL" id="KAJ3433570.1"/>
    </source>
</evidence>
<feature type="region of interest" description="Disordered" evidence="4">
    <location>
        <begin position="178"/>
        <end position="231"/>
    </location>
</feature>
<protein>
    <submittedName>
        <fullName evidence="8">Rho/rac/cdc gtpase-activating protein</fullName>
    </submittedName>
</protein>
<evidence type="ECO:0000256" key="3">
    <source>
        <dbReference type="PROSITE-ProRule" id="PRU00192"/>
    </source>
</evidence>
<dbReference type="Pfam" id="PF00620">
    <property type="entry name" value="RhoGAP"/>
    <property type="match status" value="1"/>
</dbReference>
<dbReference type="SMART" id="SM00326">
    <property type="entry name" value="SH3"/>
    <property type="match status" value="2"/>
</dbReference>
<dbReference type="GO" id="GO:0005096">
    <property type="term" value="F:GTPase activator activity"/>
    <property type="evidence" value="ECO:0007669"/>
    <property type="project" value="UniProtKB-KW"/>
</dbReference>
<dbReference type="CDD" id="cd00821">
    <property type="entry name" value="PH"/>
    <property type="match status" value="1"/>
</dbReference>
<feature type="region of interest" description="Disordered" evidence="4">
    <location>
        <begin position="275"/>
        <end position="307"/>
    </location>
</feature>
<dbReference type="PANTHER" id="PTHR23176:SF129">
    <property type="entry name" value="RHO GTPASE ACTIVATING PROTEIN AT 16F, ISOFORM E-RELATED"/>
    <property type="match status" value="1"/>
</dbReference>
<evidence type="ECO:0000313" key="9">
    <source>
        <dbReference type="Proteomes" id="UP001146793"/>
    </source>
</evidence>
<reference evidence="8" key="1">
    <citation type="submission" date="2022-08" db="EMBL/GenBank/DDBJ databases">
        <title>Novel sulphate-reducing endosymbionts in the free-living metamonad Anaeramoeba.</title>
        <authorList>
            <person name="Jerlstrom-Hultqvist J."/>
            <person name="Cepicka I."/>
            <person name="Gallot-Lavallee L."/>
            <person name="Salas-Leiva D."/>
            <person name="Curtis B.A."/>
            <person name="Zahonova K."/>
            <person name="Pipaliya S."/>
            <person name="Dacks J."/>
            <person name="Roger A.J."/>
        </authorList>
    </citation>
    <scope>NUCLEOTIDE SEQUENCE</scope>
    <source>
        <strain evidence="8">Busselton2</strain>
    </source>
</reference>
<dbReference type="AlphaFoldDB" id="A0AAV7Z0B5"/>
<proteinExistence type="predicted"/>
<dbReference type="PROSITE" id="PS50002">
    <property type="entry name" value="SH3"/>
    <property type="match status" value="2"/>
</dbReference>
<feature type="compositionally biased region" description="Basic and acidic residues" evidence="4">
    <location>
        <begin position="178"/>
        <end position="195"/>
    </location>
</feature>
<dbReference type="Pfam" id="PF00169">
    <property type="entry name" value="PH"/>
    <property type="match status" value="1"/>
</dbReference>
<evidence type="ECO:0000256" key="1">
    <source>
        <dbReference type="ARBA" id="ARBA00022443"/>
    </source>
</evidence>
<keyword evidence="2" id="KW-0343">GTPase activation</keyword>
<dbReference type="InterPro" id="IPR001849">
    <property type="entry name" value="PH_domain"/>
</dbReference>
<feature type="compositionally biased region" description="Low complexity" evidence="4">
    <location>
        <begin position="277"/>
        <end position="304"/>
    </location>
</feature>
<dbReference type="InterPro" id="IPR050729">
    <property type="entry name" value="Rho-GAP"/>
</dbReference>
<dbReference type="InterPro" id="IPR001452">
    <property type="entry name" value="SH3_domain"/>
</dbReference>
<dbReference type="SUPFAM" id="SSF50729">
    <property type="entry name" value="PH domain-like"/>
    <property type="match status" value="1"/>
</dbReference>
<dbReference type="SMART" id="SM00324">
    <property type="entry name" value="RhoGAP"/>
    <property type="match status" value="1"/>
</dbReference>
<name>A0AAV7Z0B5_9EUKA</name>
<sequence>MENNKIYQVIFPYKGQESGEITLKVGDLVIIQQTDFKNPLRCIGNILDSLVIGSFPRSCVDEIEENCEHPKFPPTLLVGILKKKPLKMSAIWKTRFCKLYPNHLCWFKKSKNNNPVGAIHLQFCEKIANENKKTKEFILKSTKKTWKFKFSSENERNTWVKKLNQQIVKIAEKKNDLIQNKKNENEKENKNKNENENENGIGSGNENENENENTNENKNENKNENENGNDNEKVKEILDESDSTILHQNQDQKQSDEEKEGWLEFLVNVDSTLFDTNNDNINNNNDNGNKNENINSNKKLNNGEPKNNTCNIMISSPLDTKTNLINISKKQNYSINPRKHSILNINLKKKKNYTETQRFGVPLEIVIERDHTPIPKIIEKSIQYLEEKALKKEGIFRISGNKSKINEYKKDFDFGFDVTFLDEESVHNVSCTLKQYLRDLPESLLTITLYDHFIGTLDMKETDLQLKILREFINQLPKINKLVLKEIIKLVIKVEKNKEKNKMNFSNLAIIFGSTLFSKRTEETVFDINTTKKETKLAEIIFTNFDSLFSLSNNNKTTDKENELSKYRNKKEKFRVIAKSNYFETTKKFAIPIEKGFLLSVIDDSDTEWWYGRRIFSNNEKIPEKNNEGFFPASMVEKIEEDDFELY</sequence>
<evidence type="ECO:0000259" key="6">
    <source>
        <dbReference type="PROSITE" id="PS50003"/>
    </source>
</evidence>
<dbReference type="InterPro" id="IPR011993">
    <property type="entry name" value="PH-like_dom_sf"/>
</dbReference>
<dbReference type="SUPFAM" id="SSF50044">
    <property type="entry name" value="SH3-domain"/>
    <property type="match status" value="2"/>
</dbReference>
<dbReference type="InterPro" id="IPR036028">
    <property type="entry name" value="SH3-like_dom_sf"/>
</dbReference>
<evidence type="ECO:0000259" key="5">
    <source>
        <dbReference type="PROSITE" id="PS50002"/>
    </source>
</evidence>
<gene>
    <name evidence="8" type="ORF">M0812_22531</name>
</gene>
<feature type="compositionally biased region" description="Basic and acidic residues" evidence="4">
    <location>
        <begin position="215"/>
        <end position="231"/>
    </location>
</feature>
<dbReference type="PROSITE" id="PS50238">
    <property type="entry name" value="RHOGAP"/>
    <property type="match status" value="1"/>
</dbReference>
<dbReference type="GO" id="GO:0007165">
    <property type="term" value="P:signal transduction"/>
    <property type="evidence" value="ECO:0007669"/>
    <property type="project" value="InterPro"/>
</dbReference>
<dbReference type="SMART" id="SM00233">
    <property type="entry name" value="PH"/>
    <property type="match status" value="1"/>
</dbReference>
<keyword evidence="1 3" id="KW-0728">SH3 domain</keyword>
<dbReference type="PROSITE" id="PS50003">
    <property type="entry name" value="PH_DOMAIN"/>
    <property type="match status" value="1"/>
</dbReference>
<accession>A0AAV7Z0B5</accession>
<organism evidence="8 9">
    <name type="scientific">Anaeramoeba flamelloides</name>
    <dbReference type="NCBI Taxonomy" id="1746091"/>
    <lineage>
        <taxon>Eukaryota</taxon>
        <taxon>Metamonada</taxon>
        <taxon>Anaeramoebidae</taxon>
        <taxon>Anaeramoeba</taxon>
    </lineage>
</organism>
<dbReference type="Gene3D" id="2.30.29.30">
    <property type="entry name" value="Pleckstrin-homology domain (PH domain)/Phosphotyrosine-binding domain (PTB)"/>
    <property type="match status" value="1"/>
</dbReference>
<evidence type="ECO:0000256" key="4">
    <source>
        <dbReference type="SAM" id="MobiDB-lite"/>
    </source>
</evidence>
<dbReference type="CDD" id="cd00159">
    <property type="entry name" value="RhoGAP"/>
    <property type="match status" value="1"/>
</dbReference>
<dbReference type="GO" id="GO:0005737">
    <property type="term" value="C:cytoplasm"/>
    <property type="evidence" value="ECO:0007669"/>
    <property type="project" value="TreeGrafter"/>
</dbReference>
<evidence type="ECO:0000259" key="7">
    <source>
        <dbReference type="PROSITE" id="PS50238"/>
    </source>
</evidence>
<feature type="domain" description="PH" evidence="6">
    <location>
        <begin position="74"/>
        <end position="168"/>
    </location>
</feature>
<dbReference type="InterPro" id="IPR008936">
    <property type="entry name" value="Rho_GTPase_activation_prot"/>
</dbReference>
<feature type="domain" description="SH3" evidence="5">
    <location>
        <begin position="571"/>
        <end position="641"/>
    </location>
</feature>
<dbReference type="InterPro" id="IPR000198">
    <property type="entry name" value="RhoGAP_dom"/>
</dbReference>
<evidence type="ECO:0000256" key="2">
    <source>
        <dbReference type="ARBA" id="ARBA00022468"/>
    </source>
</evidence>
<dbReference type="SUPFAM" id="SSF48350">
    <property type="entry name" value="GTPase activation domain, GAP"/>
    <property type="match status" value="1"/>
</dbReference>
<dbReference type="CDD" id="cd00174">
    <property type="entry name" value="SH3"/>
    <property type="match status" value="1"/>
</dbReference>
<dbReference type="PANTHER" id="PTHR23176">
    <property type="entry name" value="RHO/RAC/CDC GTPASE-ACTIVATING PROTEIN"/>
    <property type="match status" value="1"/>
</dbReference>
<feature type="domain" description="Rho-GAP" evidence="7">
    <location>
        <begin position="361"/>
        <end position="549"/>
    </location>
</feature>
<dbReference type="Proteomes" id="UP001146793">
    <property type="component" value="Unassembled WGS sequence"/>
</dbReference>
<feature type="domain" description="SH3" evidence="5">
    <location>
        <begin position="2"/>
        <end position="65"/>
    </location>
</feature>